<keyword evidence="4 5" id="KW-0732">Signal</keyword>
<reference evidence="6" key="1">
    <citation type="submission" date="2019-11" db="EMBL/GenBank/DDBJ databases">
        <authorList>
            <person name="Feng L."/>
        </authorList>
    </citation>
    <scope>NUCLEOTIDE SEQUENCE</scope>
    <source>
        <strain evidence="6">CTertiumLFYP3</strain>
    </source>
</reference>
<dbReference type="AlphaFoldDB" id="A0A6N3AGM9"/>
<dbReference type="PANTHER" id="PTHR43649">
    <property type="entry name" value="ARABINOSE-BINDING PROTEIN-RELATED"/>
    <property type="match status" value="1"/>
</dbReference>
<feature type="chain" id="PRO_5038688216" evidence="5">
    <location>
        <begin position="25"/>
        <end position="450"/>
    </location>
</feature>
<dbReference type="PANTHER" id="PTHR43649:SF31">
    <property type="entry name" value="SN-GLYCEROL-3-PHOSPHATE-BINDING PERIPLASMIC PROTEIN UGPB"/>
    <property type="match status" value="1"/>
</dbReference>
<dbReference type="PROSITE" id="PS51257">
    <property type="entry name" value="PROKAR_LIPOPROTEIN"/>
    <property type="match status" value="1"/>
</dbReference>
<dbReference type="EMBL" id="CACRTO010000008">
    <property type="protein sequence ID" value="VYT90701.1"/>
    <property type="molecule type" value="Genomic_DNA"/>
</dbReference>
<dbReference type="InterPro" id="IPR006059">
    <property type="entry name" value="SBP"/>
</dbReference>
<evidence type="ECO:0000256" key="5">
    <source>
        <dbReference type="SAM" id="SignalP"/>
    </source>
</evidence>
<evidence type="ECO:0000256" key="4">
    <source>
        <dbReference type="ARBA" id="ARBA00022729"/>
    </source>
</evidence>
<keyword evidence="3" id="KW-0813">Transport</keyword>
<feature type="signal peptide" evidence="5">
    <location>
        <begin position="1"/>
        <end position="24"/>
    </location>
</feature>
<name>A0A6N3AGM9_9CLOT</name>
<comment type="subcellular location">
    <subcellularLocation>
        <location evidence="1">Cell envelope</location>
    </subcellularLocation>
</comment>
<organism evidence="6">
    <name type="scientific">Clostridium tertium</name>
    <dbReference type="NCBI Taxonomy" id="1559"/>
    <lineage>
        <taxon>Bacteria</taxon>
        <taxon>Bacillati</taxon>
        <taxon>Bacillota</taxon>
        <taxon>Clostridia</taxon>
        <taxon>Eubacteriales</taxon>
        <taxon>Clostridiaceae</taxon>
        <taxon>Clostridium</taxon>
    </lineage>
</organism>
<evidence type="ECO:0000256" key="1">
    <source>
        <dbReference type="ARBA" id="ARBA00004196"/>
    </source>
</evidence>
<evidence type="ECO:0000313" key="6">
    <source>
        <dbReference type="EMBL" id="VYT90701.1"/>
    </source>
</evidence>
<evidence type="ECO:0000256" key="3">
    <source>
        <dbReference type="ARBA" id="ARBA00022448"/>
    </source>
</evidence>
<accession>A0A6N3AGM9</accession>
<dbReference type="Gene3D" id="3.40.190.10">
    <property type="entry name" value="Periplasmic binding protein-like II"/>
    <property type="match status" value="2"/>
</dbReference>
<protein>
    <submittedName>
        <fullName evidence="6">sn-glycerol-3-phosphate-binding periplasmic protein UgpB</fullName>
    </submittedName>
</protein>
<dbReference type="RefSeq" id="WP_156625507.1">
    <property type="nucleotide sequence ID" value="NZ_CACRTO010000008.1"/>
</dbReference>
<comment type="similarity">
    <text evidence="2">Belongs to the bacterial solute-binding protein 1 family.</text>
</comment>
<proteinExistence type="inferred from homology"/>
<gene>
    <name evidence="6" type="primary">ugpB_1</name>
    <name evidence="6" type="ORF">CTLFYP3_00974</name>
</gene>
<dbReference type="SUPFAM" id="SSF53850">
    <property type="entry name" value="Periplasmic binding protein-like II"/>
    <property type="match status" value="1"/>
</dbReference>
<sequence>MKKLVSFILLISILLTGCSISSKQSETDSDGITEITFWHSMDGVFGDIVKEQIDEFNNTIGKEKGIKVTGVFQSWPGTTSLMTAMSADDIKNMPDVIQLYGENVDMIRDYERTVWAEDFINNESSTIKKEDLIANTVTAQSIDGKMIGVPYTASSLMLYYNMDYLKEAEFSEPPKTIAEMADMMIKISEKTEAENGLNVAINQYELESFISIQGENGTYFGNNESGHNKHMTEFSEEGKEALKNFLQEWEKVIGTGVYKPVTDSINEEFSKGLHAMTIMTSSRIPTIAKLVGDSFEWGVTSIPTVNEGDVVGAYPSGSGLYIMDRESEAKKKAAWEFVSYMASKEAQVKWVGRTGYTPVNIHVQELDEYEKAVEVEPRLQNAMNNLSNTPNTVVPSFTPNSNAIGIIIKDAMRAFGSELITKEEAYDEIVEGIAKSIEVYYRANPVGRND</sequence>
<dbReference type="InterPro" id="IPR050490">
    <property type="entry name" value="Bact_solute-bd_prot1"/>
</dbReference>
<dbReference type="GO" id="GO:0030313">
    <property type="term" value="C:cell envelope"/>
    <property type="evidence" value="ECO:0007669"/>
    <property type="project" value="UniProtKB-SubCell"/>
</dbReference>
<evidence type="ECO:0000256" key="2">
    <source>
        <dbReference type="ARBA" id="ARBA00008520"/>
    </source>
</evidence>
<dbReference type="Pfam" id="PF13416">
    <property type="entry name" value="SBP_bac_8"/>
    <property type="match status" value="1"/>
</dbReference>